<dbReference type="Gramene" id="PGSC0003DMT400022347">
    <property type="protein sequence ID" value="PGSC0003DMT400022347"/>
    <property type="gene ID" value="PGSC0003DMG400008670"/>
</dbReference>
<evidence type="ECO:0000313" key="2">
    <source>
        <dbReference type="Proteomes" id="UP000011115"/>
    </source>
</evidence>
<dbReference type="InParanoid" id="M1AGK3"/>
<proteinExistence type="predicted"/>
<dbReference type="OMA" id="EDICKFM"/>
<reference evidence="1" key="2">
    <citation type="submission" date="2015-06" db="UniProtKB">
        <authorList>
            <consortium name="EnsemblPlants"/>
        </authorList>
    </citation>
    <scope>IDENTIFICATION</scope>
    <source>
        <strain evidence="1">DM1-3 516 R44</strain>
    </source>
</reference>
<protein>
    <submittedName>
        <fullName evidence="1">Translin associated factor X</fullName>
    </submittedName>
</protein>
<dbReference type="GO" id="GO:0043565">
    <property type="term" value="F:sequence-specific DNA binding"/>
    <property type="evidence" value="ECO:0007669"/>
    <property type="project" value="InterPro"/>
</dbReference>
<name>M1AGK3_SOLTU</name>
<dbReference type="AlphaFoldDB" id="M1AGK3"/>
<dbReference type="PaxDb" id="4113-PGSC0003DMT400022347"/>
<dbReference type="Pfam" id="PF01997">
    <property type="entry name" value="Translin"/>
    <property type="match status" value="1"/>
</dbReference>
<dbReference type="InterPro" id="IPR002848">
    <property type="entry name" value="Translin_fam"/>
</dbReference>
<dbReference type="Proteomes" id="UP000011115">
    <property type="component" value="Unassembled WGS sequence"/>
</dbReference>
<dbReference type="Gene3D" id="1.20.58.200">
    <property type="entry name" value="Translin, domain 2"/>
    <property type="match status" value="1"/>
</dbReference>
<dbReference type="InterPro" id="IPR016069">
    <property type="entry name" value="Translin_C"/>
</dbReference>
<dbReference type="eggNOG" id="KOG3066">
    <property type="taxonomic scope" value="Eukaryota"/>
</dbReference>
<evidence type="ECO:0000313" key="1">
    <source>
        <dbReference type="EnsemblPlants" id="PGSC0003DMT400022347"/>
    </source>
</evidence>
<accession>M1AGK3</accession>
<organism evidence="1 2">
    <name type="scientific">Solanum tuberosum</name>
    <name type="common">Potato</name>
    <dbReference type="NCBI Taxonomy" id="4113"/>
    <lineage>
        <taxon>Eukaryota</taxon>
        <taxon>Viridiplantae</taxon>
        <taxon>Streptophyta</taxon>
        <taxon>Embryophyta</taxon>
        <taxon>Tracheophyta</taxon>
        <taxon>Spermatophyta</taxon>
        <taxon>Magnoliopsida</taxon>
        <taxon>eudicotyledons</taxon>
        <taxon>Gunneridae</taxon>
        <taxon>Pentapetalae</taxon>
        <taxon>asterids</taxon>
        <taxon>lamiids</taxon>
        <taxon>Solanales</taxon>
        <taxon>Solanaceae</taxon>
        <taxon>Solanoideae</taxon>
        <taxon>Solaneae</taxon>
        <taxon>Solanum</taxon>
    </lineage>
</organism>
<reference evidence="2" key="1">
    <citation type="journal article" date="2011" name="Nature">
        <title>Genome sequence and analysis of the tuber crop potato.</title>
        <authorList>
            <consortium name="The Potato Genome Sequencing Consortium"/>
        </authorList>
    </citation>
    <scope>NUCLEOTIDE SEQUENCE [LARGE SCALE GENOMIC DNA]</scope>
    <source>
        <strain evidence="2">cv. DM1-3 516 R44</strain>
    </source>
</reference>
<sequence length="78" mass="8770">VSVPSVEPLQINILDYILGLADLTGELMRLAIGRISEGELNLAENICSFVRVIYRNFTFIAPEMDDNSNTKQKLEIML</sequence>
<dbReference type="PANTHER" id="PTHR10741">
    <property type="entry name" value="TRANSLIN AND TRANSLIN ASSOCIATED PROTEIN X"/>
    <property type="match status" value="1"/>
</dbReference>
<dbReference type="EnsemblPlants" id="PGSC0003DMT400022347">
    <property type="protein sequence ID" value="PGSC0003DMT400022347"/>
    <property type="gene ID" value="PGSC0003DMG400008670"/>
</dbReference>
<dbReference type="InterPro" id="IPR036081">
    <property type="entry name" value="Translin_sf"/>
</dbReference>
<dbReference type="SUPFAM" id="SSF74784">
    <property type="entry name" value="Translin"/>
    <property type="match status" value="1"/>
</dbReference>
<keyword evidence="2" id="KW-1185">Reference proteome</keyword>
<dbReference type="STRING" id="4113.M1AGK3"/>
<dbReference type="HOGENOM" id="CLU_2629242_0_0_1"/>